<evidence type="ECO:0008006" key="4">
    <source>
        <dbReference type="Google" id="ProtNLM"/>
    </source>
</evidence>
<feature type="transmembrane region" description="Helical" evidence="1">
    <location>
        <begin position="82"/>
        <end position="99"/>
    </location>
</feature>
<feature type="transmembrane region" description="Helical" evidence="1">
    <location>
        <begin position="226"/>
        <end position="244"/>
    </location>
</feature>
<keyword evidence="3" id="KW-1185">Reference proteome</keyword>
<reference evidence="2 3" key="1">
    <citation type="submission" date="2017-11" db="EMBL/GenBank/DDBJ databases">
        <title>Genomic Encyclopedia of Archaeal and Bacterial Type Strains, Phase II (KMG-II): From Individual Species to Whole Genera.</title>
        <authorList>
            <person name="Goeker M."/>
        </authorList>
    </citation>
    <scope>NUCLEOTIDE SEQUENCE [LARGE SCALE GENOMIC DNA]</scope>
    <source>
        <strain evidence="2 3">DSM 27763</strain>
    </source>
</reference>
<feature type="transmembrane region" description="Helical" evidence="1">
    <location>
        <begin position="361"/>
        <end position="381"/>
    </location>
</feature>
<evidence type="ECO:0000256" key="1">
    <source>
        <dbReference type="SAM" id="Phobius"/>
    </source>
</evidence>
<feature type="transmembrane region" description="Helical" evidence="1">
    <location>
        <begin position="111"/>
        <end position="129"/>
    </location>
</feature>
<keyword evidence="1" id="KW-0472">Membrane</keyword>
<dbReference type="Proteomes" id="UP000230842">
    <property type="component" value="Unassembled WGS sequence"/>
</dbReference>
<dbReference type="EMBL" id="PGEZ01000001">
    <property type="protein sequence ID" value="PJJ56864.1"/>
    <property type="molecule type" value="Genomic_DNA"/>
</dbReference>
<evidence type="ECO:0000313" key="2">
    <source>
        <dbReference type="EMBL" id="PJJ56864.1"/>
    </source>
</evidence>
<sequence length="404" mass="43826">MSPAAVVPLSRAAAESRHWRASGVLVLAAWGALILNVLSFNASVALVPVPQSLGQMITMGALPFALLFALMANPRVIVRPHMFMLLVTLLAVVALMVSLHNDFMVGSTFRAVRMLGFVAVLWLLTPWWGRRDMLLLRCHRTWLWAVLASVVLGALVAPGKAFEFEGRLAGVLWPIWPTQVAHYAAVLFGTTALLWLCRLISGRYAVFALTVTGAILILTHTRTALLAVGVGLTLAAATLFLGHARVRRTSLLGVVTVLLLATVFASQLTSWALRGQTPEEAGNLTGRTKVWEAVVDQQRSIVGDLFGSGMSDQSFEGLPIDSNWVATFFDQGWFGVVIEVVIILLLLLMAATRERGPHRAIALFLVVYCMIASITETGLGIPSPYLLELTIAASLLTYQPRGPR</sequence>
<accession>A0A2M9BG32</accession>
<feature type="transmembrane region" description="Helical" evidence="1">
    <location>
        <begin position="204"/>
        <end position="220"/>
    </location>
</feature>
<comment type="caution">
    <text evidence="2">The sequence shown here is derived from an EMBL/GenBank/DDBJ whole genome shotgun (WGS) entry which is preliminary data.</text>
</comment>
<dbReference type="OrthoDB" id="3807821at2"/>
<keyword evidence="1" id="KW-1133">Transmembrane helix</keyword>
<dbReference type="RefSeq" id="WP_100414503.1">
    <property type="nucleotide sequence ID" value="NZ_PGEZ01000001.1"/>
</dbReference>
<feature type="transmembrane region" description="Helical" evidence="1">
    <location>
        <begin position="21"/>
        <end position="40"/>
    </location>
</feature>
<keyword evidence="1" id="KW-0812">Transmembrane</keyword>
<feature type="transmembrane region" description="Helical" evidence="1">
    <location>
        <begin position="141"/>
        <end position="160"/>
    </location>
</feature>
<proteinExistence type="predicted"/>
<feature type="transmembrane region" description="Helical" evidence="1">
    <location>
        <begin position="52"/>
        <end position="70"/>
    </location>
</feature>
<organism evidence="2 3">
    <name type="scientific">Mumia flava</name>
    <dbReference type="NCBI Taxonomy" id="1348852"/>
    <lineage>
        <taxon>Bacteria</taxon>
        <taxon>Bacillati</taxon>
        <taxon>Actinomycetota</taxon>
        <taxon>Actinomycetes</taxon>
        <taxon>Propionibacteriales</taxon>
        <taxon>Nocardioidaceae</taxon>
        <taxon>Mumia</taxon>
    </lineage>
</organism>
<name>A0A2M9BG32_9ACTN</name>
<feature type="transmembrane region" description="Helical" evidence="1">
    <location>
        <begin position="180"/>
        <end position="197"/>
    </location>
</feature>
<protein>
    <recommendedName>
        <fullName evidence="4">O-antigen ligase-like membrane protein</fullName>
    </recommendedName>
</protein>
<gene>
    <name evidence="2" type="ORF">CLV56_1078</name>
</gene>
<dbReference type="AlphaFoldDB" id="A0A2M9BG32"/>
<evidence type="ECO:0000313" key="3">
    <source>
        <dbReference type="Proteomes" id="UP000230842"/>
    </source>
</evidence>
<feature type="transmembrane region" description="Helical" evidence="1">
    <location>
        <begin position="251"/>
        <end position="273"/>
    </location>
</feature>
<feature type="transmembrane region" description="Helical" evidence="1">
    <location>
        <begin position="332"/>
        <end position="349"/>
    </location>
</feature>